<proteinExistence type="predicted"/>
<evidence type="ECO:0000256" key="2">
    <source>
        <dbReference type="ARBA" id="ARBA00022692"/>
    </source>
</evidence>
<feature type="transmembrane region" description="Helical" evidence="5">
    <location>
        <begin position="219"/>
        <end position="242"/>
    </location>
</feature>
<comment type="caution">
    <text evidence="7">The sequence shown here is derived from an EMBL/GenBank/DDBJ whole genome shotgun (WGS) entry which is preliminary data.</text>
</comment>
<evidence type="ECO:0000313" key="7">
    <source>
        <dbReference type="EMBL" id="PIB26054.1"/>
    </source>
</evidence>
<keyword evidence="4 5" id="KW-0472">Membrane</keyword>
<feature type="transmembrane region" description="Helical" evidence="5">
    <location>
        <begin position="40"/>
        <end position="60"/>
    </location>
</feature>
<dbReference type="InterPro" id="IPR050638">
    <property type="entry name" value="AA-Vitamin_Transporters"/>
</dbReference>
<name>A0A2G5KBQ0_9RHOB</name>
<gene>
    <name evidence="7" type="ORF">BFP76_13910</name>
</gene>
<evidence type="ECO:0000256" key="4">
    <source>
        <dbReference type="ARBA" id="ARBA00023136"/>
    </source>
</evidence>
<keyword evidence="3 5" id="KW-1133">Transmembrane helix</keyword>
<feature type="transmembrane region" description="Helical" evidence="5">
    <location>
        <begin position="183"/>
        <end position="207"/>
    </location>
</feature>
<feature type="transmembrane region" description="Helical" evidence="5">
    <location>
        <begin position="99"/>
        <end position="119"/>
    </location>
</feature>
<dbReference type="SUPFAM" id="SSF103481">
    <property type="entry name" value="Multidrug resistance efflux transporter EmrE"/>
    <property type="match status" value="2"/>
</dbReference>
<dbReference type="Pfam" id="PF00892">
    <property type="entry name" value="EamA"/>
    <property type="match status" value="2"/>
</dbReference>
<dbReference type="EMBL" id="MDGM01000007">
    <property type="protein sequence ID" value="PIB26054.1"/>
    <property type="molecule type" value="Genomic_DNA"/>
</dbReference>
<evidence type="ECO:0000256" key="3">
    <source>
        <dbReference type="ARBA" id="ARBA00022989"/>
    </source>
</evidence>
<feature type="transmembrane region" description="Helical" evidence="5">
    <location>
        <begin position="12"/>
        <end position="34"/>
    </location>
</feature>
<feature type="transmembrane region" description="Helical" evidence="5">
    <location>
        <begin position="276"/>
        <end position="293"/>
    </location>
</feature>
<keyword evidence="2 5" id="KW-0812">Transmembrane</keyword>
<organism evidence="7 8">
    <name type="scientific">Paramylibacter kogurei</name>
    <dbReference type="NCBI Taxonomy" id="1889778"/>
    <lineage>
        <taxon>Bacteria</taxon>
        <taxon>Pseudomonadati</taxon>
        <taxon>Pseudomonadota</taxon>
        <taxon>Alphaproteobacteria</taxon>
        <taxon>Rhodobacterales</taxon>
        <taxon>Paracoccaceae</taxon>
        <taxon>Paramylibacter</taxon>
    </lineage>
</organism>
<dbReference type="PANTHER" id="PTHR32322">
    <property type="entry name" value="INNER MEMBRANE TRANSPORTER"/>
    <property type="match status" value="1"/>
</dbReference>
<evidence type="ECO:0000259" key="6">
    <source>
        <dbReference type="Pfam" id="PF00892"/>
    </source>
</evidence>
<evidence type="ECO:0000256" key="1">
    <source>
        <dbReference type="ARBA" id="ARBA00004141"/>
    </source>
</evidence>
<feature type="transmembrane region" description="Helical" evidence="5">
    <location>
        <begin position="131"/>
        <end position="151"/>
    </location>
</feature>
<sequence length="301" mass="32529">MVLSTTPKPAFEFALLGVLALLWGSSYLFLKLAVTEIPPITLIACRVSIAAVFLMGVMAWRRDQFPRDAQSWRKLFIQSFFNSFGAWVVLAWGQQFVDSGLASVLNSTSPIFVFFITLLITRHEPTNPLRFIGAVLGLCGVVLIIGVDVLAGLGQQVAGQLAALMGAFLYGIAAIYGKRLSHLSAPVTATCTMIWAVVVLWPLAFILENPTELRPPPQAIGATLMLSVFCTGFALLIYFRLLKTLGSMGVASQAYLRAGVGVMLGVMFLGETITPMVGVGLILVLLGIIAINLRPKQRTQL</sequence>
<feature type="domain" description="EamA" evidence="6">
    <location>
        <begin position="18"/>
        <end position="145"/>
    </location>
</feature>
<feature type="domain" description="EamA" evidence="6">
    <location>
        <begin position="159"/>
        <end position="292"/>
    </location>
</feature>
<keyword evidence="8" id="KW-1185">Reference proteome</keyword>
<reference evidence="7 8" key="1">
    <citation type="submission" date="2016-08" db="EMBL/GenBank/DDBJ databases">
        <title>Draft genome of Amylibacter sp. strain 4G11.</title>
        <authorList>
            <person name="Wong S.-K."/>
            <person name="Hamasaki K."/>
            <person name="Yoshizawa S."/>
        </authorList>
    </citation>
    <scope>NUCLEOTIDE SEQUENCE [LARGE SCALE GENOMIC DNA]</scope>
    <source>
        <strain evidence="7 8">4G11</strain>
    </source>
</reference>
<dbReference type="Proteomes" id="UP000231516">
    <property type="component" value="Unassembled WGS sequence"/>
</dbReference>
<evidence type="ECO:0000256" key="5">
    <source>
        <dbReference type="SAM" id="Phobius"/>
    </source>
</evidence>
<dbReference type="InterPro" id="IPR037185">
    <property type="entry name" value="EmrE-like"/>
</dbReference>
<dbReference type="PANTHER" id="PTHR32322:SF9">
    <property type="entry name" value="AMINO-ACID METABOLITE EFFLUX PUMP-RELATED"/>
    <property type="match status" value="1"/>
</dbReference>
<protein>
    <recommendedName>
        <fullName evidence="6">EamA domain-containing protein</fullName>
    </recommendedName>
</protein>
<dbReference type="GO" id="GO:0016020">
    <property type="term" value="C:membrane"/>
    <property type="evidence" value="ECO:0007669"/>
    <property type="project" value="UniProtKB-SubCell"/>
</dbReference>
<dbReference type="OrthoDB" id="9810556at2"/>
<feature type="transmembrane region" description="Helical" evidence="5">
    <location>
        <begin position="72"/>
        <end position="93"/>
    </location>
</feature>
<accession>A0A2G5KBQ0</accession>
<dbReference type="AlphaFoldDB" id="A0A2G5KBQ0"/>
<feature type="transmembrane region" description="Helical" evidence="5">
    <location>
        <begin position="157"/>
        <end position="176"/>
    </location>
</feature>
<dbReference type="InterPro" id="IPR000620">
    <property type="entry name" value="EamA_dom"/>
</dbReference>
<comment type="subcellular location">
    <subcellularLocation>
        <location evidence="1">Membrane</location>
        <topology evidence="1">Multi-pass membrane protein</topology>
    </subcellularLocation>
</comment>
<evidence type="ECO:0000313" key="8">
    <source>
        <dbReference type="Proteomes" id="UP000231516"/>
    </source>
</evidence>